<feature type="transmembrane region" description="Helical" evidence="6">
    <location>
        <begin position="291"/>
        <end position="311"/>
    </location>
</feature>
<feature type="transmembrane region" description="Helical" evidence="6">
    <location>
        <begin position="657"/>
        <end position="673"/>
    </location>
</feature>
<dbReference type="PANTHER" id="PTHR33406">
    <property type="entry name" value="MEMBRANE PROTEIN MJ1562-RELATED"/>
    <property type="match status" value="1"/>
</dbReference>
<feature type="domain" description="Membrane transport protein MMPL" evidence="7">
    <location>
        <begin position="655"/>
        <end position="788"/>
    </location>
</feature>
<keyword evidence="9" id="KW-1185">Reference proteome</keyword>
<accession>A0A5B7WY52</accession>
<feature type="transmembrane region" description="Helical" evidence="6">
    <location>
        <begin position="680"/>
        <end position="700"/>
    </location>
</feature>
<dbReference type="PANTHER" id="PTHR33406:SF13">
    <property type="entry name" value="MEMBRANE PROTEIN YDFJ"/>
    <property type="match status" value="1"/>
</dbReference>
<feature type="transmembrane region" description="Helical" evidence="6">
    <location>
        <begin position="743"/>
        <end position="763"/>
    </location>
</feature>
<feature type="transmembrane region" description="Helical" evidence="6">
    <location>
        <begin position="383"/>
        <end position="406"/>
    </location>
</feature>
<dbReference type="Proteomes" id="UP000309016">
    <property type="component" value="Chromosome"/>
</dbReference>
<evidence type="ECO:0000259" key="7">
    <source>
        <dbReference type="Pfam" id="PF03176"/>
    </source>
</evidence>
<feature type="transmembrane region" description="Helical" evidence="6">
    <location>
        <begin position="706"/>
        <end position="731"/>
    </location>
</feature>
<dbReference type="SUPFAM" id="SSF82866">
    <property type="entry name" value="Multidrug efflux transporter AcrB transmembrane domain"/>
    <property type="match status" value="2"/>
</dbReference>
<evidence type="ECO:0000256" key="6">
    <source>
        <dbReference type="SAM" id="Phobius"/>
    </source>
</evidence>
<dbReference type="KEGG" id="afla:FHG64_01040"/>
<proteinExistence type="predicted"/>
<dbReference type="GO" id="GO:0005886">
    <property type="term" value="C:plasma membrane"/>
    <property type="evidence" value="ECO:0007669"/>
    <property type="project" value="UniProtKB-SubCell"/>
</dbReference>
<feature type="transmembrane region" description="Helical" evidence="6">
    <location>
        <begin position="265"/>
        <end position="284"/>
    </location>
</feature>
<evidence type="ECO:0000313" key="8">
    <source>
        <dbReference type="EMBL" id="QCY68096.1"/>
    </source>
</evidence>
<evidence type="ECO:0000256" key="4">
    <source>
        <dbReference type="ARBA" id="ARBA00022989"/>
    </source>
</evidence>
<feature type="transmembrane region" description="Helical" evidence="6">
    <location>
        <begin position="317"/>
        <end position="338"/>
    </location>
</feature>
<reference evidence="8 9" key="1">
    <citation type="submission" date="2019-06" db="EMBL/GenBank/DDBJ databases">
        <title>Complete genome sequence of Antarcticibacterium flavum KCTC 52984T from an Antarctic marine sediment.</title>
        <authorList>
            <person name="Lee Y.M."/>
            <person name="Shin S.C."/>
        </authorList>
    </citation>
    <scope>NUCLEOTIDE SEQUENCE [LARGE SCALE GENOMIC DNA]</scope>
    <source>
        <strain evidence="8 9">KCTC 52984</strain>
    </source>
</reference>
<dbReference type="Gene3D" id="1.20.1640.10">
    <property type="entry name" value="Multidrug efflux transporter AcrB transmembrane domain"/>
    <property type="match status" value="2"/>
</dbReference>
<sequence length="990" mass="113267">MYRIHKFILKNKALAFIAFIFFVGIVSFLATRIDLEEDISSLIPTGERQDILRKVLDQTEFSDKIIISVSSTAKEPDPEEVTHYAGRFIDSLNSQLPEYFDDIQGRVPDEGIREVYDFVYNNLPVFLNEDDYGIISSRLPRDSIRERLQNNYKSLISPTGIITKDFLFKDPLAITGLGLEKLRELQVEDEFELYNNFLITKDHRHVLLFISPSLPASETNRNVVFIDQLDKILKDLDADFPEVKGDYFGGVLYSIANAQQIKKDIQLTLGIAAGILLLLLIFYYRRIYVPLVLFVPVVLGGLTAIAFLFLIKGTVSAISLGIGAILLGISIDYSLHILTHYKKNNNIKQLYREVAGPVLMSSTTTAIAFLCLIFVRSEALNDLGIFAAVSVIVASFFALLLIPLLYKAPAVDKERPTFLDRIAAIEFHRNRPLIIVVSLIFLIAIFSFTSVGFNYDLSALNYEPEEIRAKEKNVQEIAGRAAKSVYLVSYGTTLDEALGNNNNLYRDLKELEEEGKINNYSSIGGVVLSTRSQLERIEQWREFWNPGRRNEVTQRLIEESGNFGFRARSFEEFYTLLSAHFEPLYLDDYRQISSLYLDDFISEGDNFATVSTSINIKPEYLEELTQIFQNRENTVLIDRKQLNESFLGNLKNDFNNLIAYSLIAVFIVLFLFYRSLELTLLTLLPIGITWVIALGIMSLLHIEFNILNIIISTFIFGLGLDYSIFISNAFLREYETSVKVIKTYRTSILLSVFTTLLGIGALFLAKHPALRSVSIVSIIGILSAVSVAFVIQGYIFQKLFIERKKMGRPAFNFRNFYYPARFSGNRLYHKKEVYDNYRYKMVLADVKKEFDPDKERFLRVAEFLEAGDNVLHLNSGYGTLPVFLSYKFNDLMVVAVEGDEDKLHVARNTFRNTVEMLDFKEHVPDDISQINVLIWSRGSSKNQIDLKDVISRRIKKVVILDPGYNYRWITDHNFEILYRQNNVVLLGKVE</sequence>
<organism evidence="8 9">
    <name type="scientific">Antarcticibacterium flavum</name>
    <dbReference type="NCBI Taxonomy" id="2058175"/>
    <lineage>
        <taxon>Bacteria</taxon>
        <taxon>Pseudomonadati</taxon>
        <taxon>Bacteroidota</taxon>
        <taxon>Flavobacteriia</taxon>
        <taxon>Flavobacteriales</taxon>
        <taxon>Flavobacteriaceae</taxon>
        <taxon>Antarcticibacterium</taxon>
    </lineage>
</organism>
<name>A0A5B7WY52_9FLAO</name>
<feature type="transmembrane region" description="Helical" evidence="6">
    <location>
        <begin position="775"/>
        <end position="796"/>
    </location>
</feature>
<keyword evidence="5 6" id="KW-0472">Membrane</keyword>
<dbReference type="OrthoDB" id="9803035at2"/>
<feature type="domain" description="Membrane transport protein MMPL" evidence="7">
    <location>
        <begin position="248"/>
        <end position="405"/>
    </location>
</feature>
<feature type="transmembrane region" description="Helical" evidence="6">
    <location>
        <begin position="433"/>
        <end position="455"/>
    </location>
</feature>
<feature type="transmembrane region" description="Helical" evidence="6">
    <location>
        <begin position="358"/>
        <end position="377"/>
    </location>
</feature>
<dbReference type="EMBL" id="CP040812">
    <property type="protein sequence ID" value="QCY68096.1"/>
    <property type="molecule type" value="Genomic_DNA"/>
</dbReference>
<evidence type="ECO:0000256" key="1">
    <source>
        <dbReference type="ARBA" id="ARBA00004651"/>
    </source>
</evidence>
<dbReference type="InterPro" id="IPR004869">
    <property type="entry name" value="MMPL_dom"/>
</dbReference>
<comment type="subcellular location">
    <subcellularLocation>
        <location evidence="1">Cell membrane</location>
        <topology evidence="1">Multi-pass membrane protein</topology>
    </subcellularLocation>
</comment>
<keyword evidence="3 6" id="KW-0812">Transmembrane</keyword>
<evidence type="ECO:0000256" key="3">
    <source>
        <dbReference type="ARBA" id="ARBA00022692"/>
    </source>
</evidence>
<dbReference type="Pfam" id="PF03176">
    <property type="entry name" value="MMPL"/>
    <property type="match status" value="2"/>
</dbReference>
<evidence type="ECO:0000313" key="9">
    <source>
        <dbReference type="Proteomes" id="UP000309016"/>
    </source>
</evidence>
<dbReference type="AlphaFoldDB" id="A0A5B7WY52"/>
<evidence type="ECO:0000256" key="5">
    <source>
        <dbReference type="ARBA" id="ARBA00023136"/>
    </source>
</evidence>
<dbReference type="InterPro" id="IPR050545">
    <property type="entry name" value="Mycobact_MmpL"/>
</dbReference>
<keyword evidence="2" id="KW-1003">Cell membrane</keyword>
<feature type="transmembrane region" description="Helical" evidence="6">
    <location>
        <begin position="12"/>
        <end position="30"/>
    </location>
</feature>
<gene>
    <name evidence="8" type="ORF">FHG64_01040</name>
</gene>
<dbReference type="RefSeq" id="WP_139064672.1">
    <property type="nucleotide sequence ID" value="NZ_CP040812.1"/>
</dbReference>
<evidence type="ECO:0000256" key="2">
    <source>
        <dbReference type="ARBA" id="ARBA00022475"/>
    </source>
</evidence>
<protein>
    <recommendedName>
        <fullName evidence="7">Membrane transport protein MMPL domain-containing protein</fullName>
    </recommendedName>
</protein>
<keyword evidence="4 6" id="KW-1133">Transmembrane helix</keyword>